<keyword evidence="3" id="KW-1185">Reference proteome</keyword>
<feature type="signal peptide" evidence="1">
    <location>
        <begin position="1"/>
        <end position="20"/>
    </location>
</feature>
<dbReference type="KEGG" id="brq:CIT40_25480"/>
<gene>
    <name evidence="2" type="ORF">CIT40_25480</name>
</gene>
<evidence type="ECO:0000313" key="2">
    <source>
        <dbReference type="EMBL" id="AWM03054.1"/>
    </source>
</evidence>
<accession>A0A2U8PZ50</accession>
<reference evidence="2 3" key="2">
    <citation type="journal article" date="2019" name="Int. J. Syst. Evol. Microbiol.">
        <title>Description and complete genome sequence of Bradyrhizobium amphicarpaeae sp. nov., harbouring photosystem and nitrogen-fixation genes.</title>
        <authorList>
            <person name="Bromfield E.S.P."/>
            <person name="Cloutier S."/>
            <person name="Nguyen H.D.T."/>
        </authorList>
    </citation>
    <scope>NUCLEOTIDE SEQUENCE [LARGE SCALE GENOMIC DNA]</scope>
    <source>
        <strain evidence="2 3">39S1MB</strain>
    </source>
</reference>
<proteinExistence type="predicted"/>
<evidence type="ECO:0000256" key="1">
    <source>
        <dbReference type="SAM" id="SignalP"/>
    </source>
</evidence>
<dbReference type="EMBL" id="CP029426">
    <property type="protein sequence ID" value="AWM03054.1"/>
    <property type="molecule type" value="Genomic_DNA"/>
</dbReference>
<feature type="chain" id="PRO_5015881009" evidence="1">
    <location>
        <begin position="21"/>
        <end position="82"/>
    </location>
</feature>
<name>A0A2U8PZ50_9BRAD</name>
<keyword evidence="1" id="KW-0732">Signal</keyword>
<dbReference type="AlphaFoldDB" id="A0A2U8PZ50"/>
<dbReference type="RefSeq" id="WP_094893767.1">
    <property type="nucleotide sequence ID" value="NZ_CP029426.2"/>
</dbReference>
<dbReference type="OrthoDB" id="8250122at2"/>
<organism evidence="2 3">
    <name type="scientific">Bradyrhizobium amphicarpaeae</name>
    <dbReference type="NCBI Taxonomy" id="1404768"/>
    <lineage>
        <taxon>Bacteria</taxon>
        <taxon>Pseudomonadati</taxon>
        <taxon>Pseudomonadota</taxon>
        <taxon>Alphaproteobacteria</taxon>
        <taxon>Hyphomicrobiales</taxon>
        <taxon>Nitrobacteraceae</taxon>
        <taxon>Bradyrhizobium</taxon>
    </lineage>
</organism>
<protein>
    <submittedName>
        <fullName evidence="2">Uncharacterized protein</fullName>
    </submittedName>
</protein>
<dbReference type="Proteomes" id="UP000215884">
    <property type="component" value="Chromosome"/>
</dbReference>
<evidence type="ECO:0000313" key="3">
    <source>
        <dbReference type="Proteomes" id="UP000215884"/>
    </source>
</evidence>
<reference evidence="2 3" key="1">
    <citation type="journal article" date="2017" name="Syst. Appl. Microbiol.">
        <title>Soybeans inoculated with root zone soils of Canadian native legumes harbour diverse and novel Bradyrhizobium spp. that possess agricultural potential.</title>
        <authorList>
            <person name="Bromfield E.S.P."/>
            <person name="Cloutier S."/>
            <person name="Tambong J.T."/>
            <person name="Tran Thi T.V."/>
        </authorList>
    </citation>
    <scope>NUCLEOTIDE SEQUENCE [LARGE SCALE GENOMIC DNA]</scope>
    <source>
        <strain evidence="2 3">39S1MB</strain>
    </source>
</reference>
<sequence length="82" mass="8534">MIKSLMAFAILALLGASVIAVPGVAPRANADEPAALAKADRLPIPPGVPGCSSQIWPHLDPSCLRDVRSGMPVPEARLIAQR</sequence>